<evidence type="ECO:0000259" key="6">
    <source>
        <dbReference type="PROSITE" id="PS50022"/>
    </source>
</evidence>
<reference evidence="8 9" key="1">
    <citation type="submission" date="2015-11" db="EMBL/GenBank/DDBJ databases">
        <title>Genomic analysis of 38 Legionella species identifies large and diverse effector repertoires.</title>
        <authorList>
            <person name="Burstein D."/>
            <person name="Amaro F."/>
            <person name="Zusman T."/>
            <person name="Lifshitz Z."/>
            <person name="Cohen O."/>
            <person name="Gilbert J.A."/>
            <person name="Pupko T."/>
            <person name="Shuman H.A."/>
            <person name="Segal G."/>
        </authorList>
    </citation>
    <scope>NUCLEOTIDE SEQUENCE [LARGE SCALE GENOMIC DNA]</scope>
    <source>
        <strain evidence="8 9">BL-540</strain>
    </source>
</reference>
<dbReference type="PANTHER" id="PTHR30600">
    <property type="entry name" value="CYTOCHROME C PEROXIDASE-RELATED"/>
    <property type="match status" value="1"/>
</dbReference>
<dbReference type="GO" id="GO:0004130">
    <property type="term" value="F:cytochrome-c peroxidase activity"/>
    <property type="evidence" value="ECO:0007669"/>
    <property type="project" value="TreeGrafter"/>
</dbReference>
<dbReference type="GO" id="GO:0020037">
    <property type="term" value="F:heme binding"/>
    <property type="evidence" value="ECO:0007669"/>
    <property type="project" value="InterPro"/>
</dbReference>
<dbReference type="RefSeq" id="WP_058471502.1">
    <property type="nucleotide sequence ID" value="NZ_CAAAIC010000001.1"/>
</dbReference>
<dbReference type="Gene3D" id="2.60.120.260">
    <property type="entry name" value="Galactose-binding domain-like"/>
    <property type="match status" value="1"/>
</dbReference>
<evidence type="ECO:0000256" key="5">
    <source>
        <dbReference type="SAM" id="SignalP"/>
    </source>
</evidence>
<dbReference type="GO" id="GO:0046872">
    <property type="term" value="F:metal ion binding"/>
    <property type="evidence" value="ECO:0007669"/>
    <property type="project" value="UniProtKB-KW"/>
</dbReference>
<evidence type="ECO:0000256" key="4">
    <source>
        <dbReference type="PROSITE-ProRule" id="PRU00433"/>
    </source>
</evidence>
<evidence type="ECO:0000256" key="3">
    <source>
        <dbReference type="ARBA" id="ARBA00023004"/>
    </source>
</evidence>
<dbReference type="OrthoDB" id="9805202at2"/>
<dbReference type="PROSITE" id="PS51007">
    <property type="entry name" value="CYTC"/>
    <property type="match status" value="1"/>
</dbReference>
<sequence length="770" mass="84678">MTLIRSCCTAICSLLLLFSAHCAYALENLALHARVWASTEGLPASNAVDGDLKTRWGSIMGIDPSWIAVDLGAARPLSKVVIHWEAANAEIYEVQASNDAKDWKTLVSKTGGLFGNRTDTIDVSGNYRYLRIYGIKRSKGNSWGYSIWELEVYGNEEPNPPENYDPLFTDTTVLEPDTVINTPSALITRFADRARDRHAREDQFHAYDHYLSFYWEHRTAQIEIVDEIAKGGNKIVFNVRTEWPLSAPEFRAFYRGINTVAEYWHNVLMSRNPADRLQYQTTVTYNAKENRAIRIGDRMEIEISQFLDNPPNGRANYYGTAFLYIVGQGLVPWEAHGVFGDPNSEREDSYPIAVNARLGGMTTVHHQYSNEPADLFKQMATNTSNINGQRFMLGRRVHHTDVGDGSHHEQPNPSFPALANKLGNNYINRSCISCHAGNGRGLPPAPGNILSNYTVMVADANANPHPKLGSILQSRSLQGQPEATIRLQAWTEQAGLRKPVYSYTGVTPERVSPRIATQLVGMGLLEAIPETAIIALANANNANGLSGRVNIVKDLVTGQPRVGRFGWKAGKATVKQQVATAFLDDMGVTNSILTEPDCGSQQSNCGPSGSVLSDEYLDALTTYVSLLGVRAQRNSEDPVVKEGERLFGQIGCSGCHNPTFTTSPYHPNAELRNQTIHPYTDLLLHDMGPELADNLGEGQASGSEWRTAPLWNIGLTAGVSGAEAYLHDGRARTLNEAIMWHGGEGSASRTAYSNLSINSRNAILAFLKSL</sequence>
<dbReference type="PROSITE" id="PS50022">
    <property type="entry name" value="FA58C_3"/>
    <property type="match status" value="1"/>
</dbReference>
<evidence type="ECO:0000256" key="2">
    <source>
        <dbReference type="ARBA" id="ARBA00022723"/>
    </source>
</evidence>
<name>A0A0W0VCB7_9GAMM</name>
<keyword evidence="5" id="KW-0732">Signal</keyword>
<organism evidence="8 9">
    <name type="scientific">Legionella jordanis</name>
    <dbReference type="NCBI Taxonomy" id="456"/>
    <lineage>
        <taxon>Bacteria</taxon>
        <taxon>Pseudomonadati</taxon>
        <taxon>Pseudomonadota</taxon>
        <taxon>Gammaproteobacteria</taxon>
        <taxon>Legionellales</taxon>
        <taxon>Legionellaceae</taxon>
        <taxon>Legionella</taxon>
    </lineage>
</organism>
<protein>
    <submittedName>
        <fullName evidence="8">F5/8 type C domain protein</fullName>
    </submittedName>
</protein>
<dbReference type="InterPro" id="IPR009056">
    <property type="entry name" value="Cyt_c-like_dom"/>
</dbReference>
<keyword evidence="2 4" id="KW-0479">Metal-binding</keyword>
<proteinExistence type="predicted"/>
<feature type="chain" id="PRO_5006914662" evidence="5">
    <location>
        <begin position="26"/>
        <end position="770"/>
    </location>
</feature>
<keyword evidence="3 4" id="KW-0408">Iron</keyword>
<dbReference type="Gene3D" id="1.10.760.10">
    <property type="entry name" value="Cytochrome c-like domain"/>
    <property type="match status" value="1"/>
</dbReference>
<dbReference type="PANTHER" id="PTHR30600:SF4">
    <property type="entry name" value="CYTOCHROME C DOMAIN-CONTAINING PROTEIN"/>
    <property type="match status" value="1"/>
</dbReference>
<comment type="caution">
    <text evidence="8">The sequence shown here is derived from an EMBL/GenBank/DDBJ whole genome shotgun (WGS) entry which is preliminary data.</text>
</comment>
<keyword evidence="9" id="KW-1185">Reference proteome</keyword>
<dbReference type="InterPro" id="IPR051395">
    <property type="entry name" value="Cytochrome_c_Peroxidase/MauG"/>
</dbReference>
<dbReference type="Pfam" id="PF00754">
    <property type="entry name" value="F5_F8_type_C"/>
    <property type="match status" value="1"/>
</dbReference>
<evidence type="ECO:0000313" key="8">
    <source>
        <dbReference type="EMBL" id="KTD17777.1"/>
    </source>
</evidence>
<feature type="domain" description="Cytochrome c" evidence="7">
    <location>
        <begin position="638"/>
        <end position="770"/>
    </location>
</feature>
<dbReference type="GO" id="GO:0009055">
    <property type="term" value="F:electron transfer activity"/>
    <property type="evidence" value="ECO:0007669"/>
    <property type="project" value="InterPro"/>
</dbReference>
<feature type="signal peptide" evidence="5">
    <location>
        <begin position="1"/>
        <end position="25"/>
    </location>
</feature>
<dbReference type="EMBL" id="LNYJ01000011">
    <property type="protein sequence ID" value="KTD17777.1"/>
    <property type="molecule type" value="Genomic_DNA"/>
</dbReference>
<gene>
    <name evidence="8" type="ORF">Ljor_2083</name>
</gene>
<dbReference type="SUPFAM" id="SSF49785">
    <property type="entry name" value="Galactose-binding domain-like"/>
    <property type="match status" value="1"/>
</dbReference>
<evidence type="ECO:0000313" key="9">
    <source>
        <dbReference type="Proteomes" id="UP000055035"/>
    </source>
</evidence>
<dbReference type="InterPro" id="IPR000421">
    <property type="entry name" value="FA58C"/>
</dbReference>
<dbReference type="InterPro" id="IPR036909">
    <property type="entry name" value="Cyt_c-like_dom_sf"/>
</dbReference>
<evidence type="ECO:0000256" key="1">
    <source>
        <dbReference type="ARBA" id="ARBA00022617"/>
    </source>
</evidence>
<accession>A0A0W0VCB7</accession>
<dbReference type="Proteomes" id="UP000055035">
    <property type="component" value="Unassembled WGS sequence"/>
</dbReference>
<keyword evidence="1 4" id="KW-0349">Heme</keyword>
<dbReference type="InterPro" id="IPR008979">
    <property type="entry name" value="Galactose-bd-like_sf"/>
</dbReference>
<dbReference type="SUPFAM" id="SSF46626">
    <property type="entry name" value="Cytochrome c"/>
    <property type="match status" value="1"/>
</dbReference>
<dbReference type="Pfam" id="PF06537">
    <property type="entry name" value="DHOR"/>
    <property type="match status" value="1"/>
</dbReference>
<dbReference type="AlphaFoldDB" id="A0A0W0VCB7"/>
<dbReference type="PATRIC" id="fig|456.5.peg.2233"/>
<feature type="domain" description="F5/8 type C" evidence="6">
    <location>
        <begin position="12"/>
        <end position="155"/>
    </location>
</feature>
<evidence type="ECO:0000259" key="7">
    <source>
        <dbReference type="PROSITE" id="PS51007"/>
    </source>
</evidence>
<dbReference type="InterPro" id="IPR010538">
    <property type="entry name" value="DHOR"/>
</dbReference>